<evidence type="ECO:0000313" key="3">
    <source>
        <dbReference type="Proteomes" id="UP001279410"/>
    </source>
</evidence>
<reference evidence="2" key="1">
    <citation type="submission" date="2022-08" db="EMBL/GenBank/DDBJ databases">
        <title>Genome sequencing of akame (Lates japonicus).</title>
        <authorList>
            <person name="Hashiguchi Y."/>
            <person name="Takahashi H."/>
        </authorList>
    </citation>
    <scope>NUCLEOTIDE SEQUENCE</scope>
    <source>
        <strain evidence="2">Kochi</strain>
    </source>
</reference>
<proteinExistence type="predicted"/>
<keyword evidence="3" id="KW-1185">Reference proteome</keyword>
<feature type="compositionally biased region" description="Low complexity" evidence="1">
    <location>
        <begin position="12"/>
        <end position="22"/>
    </location>
</feature>
<feature type="compositionally biased region" description="Basic residues" evidence="1">
    <location>
        <begin position="190"/>
        <end position="199"/>
    </location>
</feature>
<evidence type="ECO:0000313" key="2">
    <source>
        <dbReference type="EMBL" id="GLD58066.1"/>
    </source>
</evidence>
<gene>
    <name evidence="2" type="ORF">AKAME5_001021500</name>
</gene>
<evidence type="ECO:0000256" key="1">
    <source>
        <dbReference type="SAM" id="MobiDB-lite"/>
    </source>
</evidence>
<feature type="compositionally biased region" description="Basic and acidic residues" evidence="1">
    <location>
        <begin position="139"/>
        <end position="163"/>
    </location>
</feature>
<feature type="compositionally biased region" description="Polar residues" evidence="1">
    <location>
        <begin position="23"/>
        <end position="33"/>
    </location>
</feature>
<feature type="compositionally biased region" description="Basic and acidic residues" evidence="1">
    <location>
        <begin position="106"/>
        <end position="132"/>
    </location>
</feature>
<dbReference type="AlphaFoldDB" id="A0AAD3R7K9"/>
<feature type="compositionally biased region" description="Polar residues" evidence="1">
    <location>
        <begin position="221"/>
        <end position="238"/>
    </location>
</feature>
<accession>A0AAD3R7K9</accession>
<organism evidence="2 3">
    <name type="scientific">Lates japonicus</name>
    <name type="common">Japanese lates</name>
    <dbReference type="NCBI Taxonomy" id="270547"/>
    <lineage>
        <taxon>Eukaryota</taxon>
        <taxon>Metazoa</taxon>
        <taxon>Chordata</taxon>
        <taxon>Craniata</taxon>
        <taxon>Vertebrata</taxon>
        <taxon>Euteleostomi</taxon>
        <taxon>Actinopterygii</taxon>
        <taxon>Neopterygii</taxon>
        <taxon>Teleostei</taxon>
        <taxon>Neoteleostei</taxon>
        <taxon>Acanthomorphata</taxon>
        <taxon>Carangaria</taxon>
        <taxon>Carangaria incertae sedis</taxon>
        <taxon>Centropomidae</taxon>
        <taxon>Lates</taxon>
    </lineage>
</organism>
<dbReference type="Proteomes" id="UP001279410">
    <property type="component" value="Unassembled WGS sequence"/>
</dbReference>
<name>A0AAD3R7K9_LATJO</name>
<dbReference type="EMBL" id="BRZM01000032">
    <property type="protein sequence ID" value="GLD58066.1"/>
    <property type="molecule type" value="Genomic_DNA"/>
</dbReference>
<protein>
    <submittedName>
        <fullName evidence="2">Chromodomain-helicase-DNA-binding protein 6</fullName>
    </submittedName>
</protein>
<comment type="caution">
    <text evidence="2">The sequence shown here is derived from an EMBL/GenBank/DDBJ whole genome shotgun (WGS) entry which is preliminary data.</text>
</comment>
<feature type="region of interest" description="Disordered" evidence="1">
    <location>
        <begin position="1"/>
        <end position="305"/>
    </location>
</feature>
<feature type="non-terminal residue" evidence="2">
    <location>
        <position position="305"/>
    </location>
</feature>
<sequence length="305" mass="31963">MFTGLLKHTPPASAAAASSSASDQNSNAQNTVPTIPRGHLVVGPKDQLRLLTPVGSTATSNHCTAAGAHATKLSGGAPRPPSSLSEEDDGGGGGRVKKKRKKKDKREREKGGGEVEERESSKPKKRRDEKEATVVTLRKSKEPKESKERRERRTKGKEGRSGGDLKNVAGGKTSGAAVAPGPAQVPVKVPGKRGRKPKIKVLPPVPTNQAPPAAPGLHTKVSGQAQGAQAKNHGQANRKTPVPSAPKQRGRKPRDPGAAPVEKKKKGKRRNQELAVQEGAESVDTTSMSALNMGGEDSQDPLDNA</sequence>
<feature type="compositionally biased region" description="Basic residues" evidence="1">
    <location>
        <begin position="95"/>
        <end position="105"/>
    </location>
</feature>
<feature type="compositionally biased region" description="Low complexity" evidence="1">
    <location>
        <begin position="175"/>
        <end position="189"/>
    </location>
</feature>
<feature type="compositionally biased region" description="Polar residues" evidence="1">
    <location>
        <begin position="54"/>
        <end position="63"/>
    </location>
</feature>